<protein>
    <recommendedName>
        <fullName evidence="6">Cullin-5</fullName>
    </recommendedName>
</protein>
<evidence type="ECO:0000313" key="9">
    <source>
        <dbReference type="Proteomes" id="UP000005237"/>
    </source>
</evidence>
<sequence length="377" mass="44188">MHFDEEWVKAEPIVQALLYQKSVTPAAWQDLFYHVYKITSWITDGSERIRNILTNQIDRYVYEANSRIRSLQTDEGLLNCYIKEWNRFYKQASILPLPFKKIDDFSHPKRRSVVELQEETIRSLMLEKWNETIFINISEPLLIEALRLVKEERDGNIIDSNNIIGIRESFVALNEKLGEEPLRVYINTFEKQFIAQTTEYYEKICRGLLAELGVIEYMVYADKKLEEEQKRAYKYLEMSSPTAKKHMEKAVIALVENFEDTILAECSKLIAQRDVEREFMINVTNPQRLASTYLVVIVKLCVMSRRSSSSSVHKSRLHEMKLIIASRNLSPIDETVSFGYPMRIIQSAALFQMDMKVVGVNVDRFTNADENRQQYTY</sequence>
<dbReference type="InterPro" id="IPR001373">
    <property type="entry name" value="Cullin_N"/>
</dbReference>
<comment type="similarity">
    <text evidence="2">Belongs to the cullin family.</text>
</comment>
<name>A0A8R1J2C7_CAEJA</name>
<accession>A0A8R1J2C7</accession>
<evidence type="ECO:0000313" key="8">
    <source>
        <dbReference type="EnsemblMetazoa" id="CJA43234.1"/>
    </source>
</evidence>
<proteinExistence type="inferred from homology"/>
<dbReference type="PANTHER" id="PTHR11932">
    <property type="entry name" value="CULLIN"/>
    <property type="match status" value="1"/>
</dbReference>
<dbReference type="Gene3D" id="1.20.1310.10">
    <property type="entry name" value="Cullin Repeats"/>
    <property type="match status" value="2"/>
</dbReference>
<dbReference type="Proteomes" id="UP000005237">
    <property type="component" value="Unassembled WGS sequence"/>
</dbReference>
<dbReference type="GO" id="GO:0006511">
    <property type="term" value="P:ubiquitin-dependent protein catabolic process"/>
    <property type="evidence" value="ECO:0007669"/>
    <property type="project" value="InterPro"/>
</dbReference>
<evidence type="ECO:0000259" key="7">
    <source>
        <dbReference type="Pfam" id="PF00888"/>
    </source>
</evidence>
<dbReference type="GO" id="GO:0031625">
    <property type="term" value="F:ubiquitin protein ligase binding"/>
    <property type="evidence" value="ECO:0007669"/>
    <property type="project" value="InterPro"/>
</dbReference>
<keyword evidence="5" id="KW-0832">Ubl conjugation</keyword>
<evidence type="ECO:0000256" key="5">
    <source>
        <dbReference type="ARBA" id="ARBA00022843"/>
    </source>
</evidence>
<dbReference type="AlphaFoldDB" id="A0A8R1J2C7"/>
<feature type="domain" description="Cullin N-terminal" evidence="7">
    <location>
        <begin position="7"/>
        <end position="275"/>
    </location>
</feature>
<reference evidence="8" key="2">
    <citation type="submission" date="2022-06" db="UniProtKB">
        <authorList>
            <consortium name="EnsemblMetazoa"/>
        </authorList>
    </citation>
    <scope>IDENTIFICATION</scope>
    <source>
        <strain evidence="8">DF5081</strain>
    </source>
</reference>
<keyword evidence="4" id="KW-0833">Ubl conjugation pathway</keyword>
<dbReference type="InterPro" id="IPR016159">
    <property type="entry name" value="Cullin_repeat-like_dom_sf"/>
</dbReference>
<evidence type="ECO:0000256" key="1">
    <source>
        <dbReference type="ARBA" id="ARBA00004906"/>
    </source>
</evidence>
<reference evidence="9" key="1">
    <citation type="submission" date="2010-08" db="EMBL/GenBank/DDBJ databases">
        <authorList>
            <consortium name="Caenorhabditis japonica Sequencing Consortium"/>
            <person name="Wilson R.K."/>
        </authorList>
    </citation>
    <scope>NUCLEOTIDE SEQUENCE [LARGE SCALE GENOMIC DNA]</scope>
    <source>
        <strain evidence="9">DF5081</strain>
    </source>
</reference>
<keyword evidence="9" id="KW-1185">Reference proteome</keyword>
<evidence type="ECO:0000256" key="6">
    <source>
        <dbReference type="ARBA" id="ARBA00040451"/>
    </source>
</evidence>
<organism evidence="8 9">
    <name type="scientific">Caenorhabditis japonica</name>
    <dbReference type="NCBI Taxonomy" id="281687"/>
    <lineage>
        <taxon>Eukaryota</taxon>
        <taxon>Metazoa</taxon>
        <taxon>Ecdysozoa</taxon>
        <taxon>Nematoda</taxon>
        <taxon>Chromadorea</taxon>
        <taxon>Rhabditida</taxon>
        <taxon>Rhabditina</taxon>
        <taxon>Rhabditomorpha</taxon>
        <taxon>Rhabditoidea</taxon>
        <taxon>Rhabditidae</taxon>
        <taxon>Peloderinae</taxon>
        <taxon>Caenorhabditis</taxon>
    </lineage>
</organism>
<dbReference type="FunFam" id="1.20.1310.10:FF:000014">
    <property type="entry name" value="Cullin 5"/>
    <property type="match status" value="1"/>
</dbReference>
<dbReference type="SUPFAM" id="SSF74788">
    <property type="entry name" value="Cullin repeat-like"/>
    <property type="match status" value="1"/>
</dbReference>
<evidence type="ECO:0000256" key="4">
    <source>
        <dbReference type="ARBA" id="ARBA00022786"/>
    </source>
</evidence>
<dbReference type="InterPro" id="IPR045093">
    <property type="entry name" value="Cullin"/>
</dbReference>
<dbReference type="Pfam" id="PF00888">
    <property type="entry name" value="Cullin"/>
    <property type="match status" value="1"/>
</dbReference>
<evidence type="ECO:0000256" key="2">
    <source>
        <dbReference type="ARBA" id="ARBA00006019"/>
    </source>
</evidence>
<evidence type="ECO:0000256" key="3">
    <source>
        <dbReference type="ARBA" id="ARBA00022499"/>
    </source>
</evidence>
<keyword evidence="3" id="KW-1017">Isopeptide bond</keyword>
<comment type="pathway">
    <text evidence="1">Protein modification; protein ubiquitination.</text>
</comment>
<dbReference type="EnsemblMetazoa" id="CJA43234.1">
    <property type="protein sequence ID" value="CJA43234.1"/>
    <property type="gene ID" value="WBGene00219082"/>
</dbReference>